<dbReference type="Proteomes" id="UP000799428">
    <property type="component" value="Unassembled WGS sequence"/>
</dbReference>
<reference evidence="1" key="1">
    <citation type="journal article" date="2020" name="Stud. Mycol.">
        <title>101 Dothideomycetes genomes: a test case for predicting lifestyles and emergence of pathogens.</title>
        <authorList>
            <person name="Haridas S."/>
            <person name="Albert R."/>
            <person name="Binder M."/>
            <person name="Bloem J."/>
            <person name="Labutti K."/>
            <person name="Salamov A."/>
            <person name="Andreopoulos B."/>
            <person name="Baker S."/>
            <person name="Barry K."/>
            <person name="Bills G."/>
            <person name="Bluhm B."/>
            <person name="Cannon C."/>
            <person name="Castanera R."/>
            <person name="Culley D."/>
            <person name="Daum C."/>
            <person name="Ezra D."/>
            <person name="Gonzalez J."/>
            <person name="Henrissat B."/>
            <person name="Kuo A."/>
            <person name="Liang C."/>
            <person name="Lipzen A."/>
            <person name="Lutzoni F."/>
            <person name="Magnuson J."/>
            <person name="Mondo S."/>
            <person name="Nolan M."/>
            <person name="Ohm R."/>
            <person name="Pangilinan J."/>
            <person name="Park H.-J."/>
            <person name="Ramirez L."/>
            <person name="Alfaro M."/>
            <person name="Sun H."/>
            <person name="Tritt A."/>
            <person name="Yoshinaga Y."/>
            <person name="Zwiers L.-H."/>
            <person name="Turgeon B."/>
            <person name="Goodwin S."/>
            <person name="Spatafora J."/>
            <person name="Crous P."/>
            <person name="Grigoriev I."/>
        </authorList>
    </citation>
    <scope>NUCLEOTIDE SEQUENCE</scope>
    <source>
        <strain evidence="1">CBS 279.74</strain>
    </source>
</reference>
<name>A0A6G1JR90_9PLEO</name>
<evidence type="ECO:0000313" key="1">
    <source>
        <dbReference type="EMBL" id="KAF2703020.1"/>
    </source>
</evidence>
<dbReference type="EMBL" id="MU005790">
    <property type="protein sequence ID" value="KAF2703020.1"/>
    <property type="molecule type" value="Genomic_DNA"/>
</dbReference>
<organism evidence="1 2">
    <name type="scientific">Pleomassaria siparia CBS 279.74</name>
    <dbReference type="NCBI Taxonomy" id="1314801"/>
    <lineage>
        <taxon>Eukaryota</taxon>
        <taxon>Fungi</taxon>
        <taxon>Dikarya</taxon>
        <taxon>Ascomycota</taxon>
        <taxon>Pezizomycotina</taxon>
        <taxon>Dothideomycetes</taxon>
        <taxon>Pleosporomycetidae</taxon>
        <taxon>Pleosporales</taxon>
        <taxon>Pleomassariaceae</taxon>
        <taxon>Pleomassaria</taxon>
    </lineage>
</organism>
<dbReference type="AlphaFoldDB" id="A0A6G1JR90"/>
<sequence length="412" mass="47144">MGGQLFPVNCPRMPPDVYHKVAADMTAKLEVIFLKVTIPREMPGKRDFGDVDFLVTNEIPSDTSLAGESTRTRIGNLIGAQLSKTNGGTFHFAIPHPVVPNAYVQVDVELSPGQGTPDSEELFEWTRFLKSDSDLLQIIGICHRGLGLTMNEKGLHLRVAEIEPYNKKKSLLFLTRHPDQVMEFYGLDSSEYHAGFDAEDELFDWVTRGRFFSRHIFDDRVEKSNDRARQIKRPMYRKFVEEYMPSHSDVGTSDRQWTRSEILVSGLETFGKQDEYDKMMREHKTQEADAQLWKQVKESLPLEGEALNLVVRGLKRWVQFIEGQPHISDDANLDTESQPIWIEAIDADSGHQDALLLWIRDHWAKVKTLEKTRVVSLCLSLPLFVKFHSCQARTQKKKKDVLPLLTCMPFVG</sequence>
<gene>
    <name evidence="1" type="ORF">K504DRAFT_486017</name>
</gene>
<protein>
    <submittedName>
        <fullName evidence="1">Uncharacterized protein</fullName>
    </submittedName>
</protein>
<evidence type="ECO:0000313" key="2">
    <source>
        <dbReference type="Proteomes" id="UP000799428"/>
    </source>
</evidence>
<proteinExistence type="predicted"/>
<keyword evidence="2" id="KW-1185">Reference proteome</keyword>
<accession>A0A6G1JR90</accession>
<dbReference type="OrthoDB" id="4708870at2759"/>